<protein>
    <recommendedName>
        <fullName evidence="3">Transposase</fullName>
    </recommendedName>
</protein>
<proteinExistence type="predicted"/>
<dbReference type="GO" id="GO:0000793">
    <property type="term" value="C:condensed chromosome"/>
    <property type="evidence" value="ECO:0007669"/>
    <property type="project" value="TreeGrafter"/>
</dbReference>
<sequence length="163" mass="18882">MQARVTACQSLLLTPQKKEILADLVTRDESWVLYNNDTHSAVWIPRGEEPPVRPKTYLHEKKCLLSCFWNAKGILYYELLPQRRTVNDTTYFNQLSSLVLALGEKRPRRSAVHLLHDNARPHVAKATQAKLQELNWDTVPHPPYSPDIAPSDYHLFRPIKLFL</sequence>
<dbReference type="EnsemblMetazoa" id="CJA19705.1">
    <property type="protein sequence ID" value="CJA19705.1"/>
    <property type="gene ID" value="WBGene00175276"/>
</dbReference>
<dbReference type="Proteomes" id="UP000005237">
    <property type="component" value="Unassembled WGS sequence"/>
</dbReference>
<name>A0A8R1I8H2_CAEJA</name>
<dbReference type="AlphaFoldDB" id="A0A8R1I8H2"/>
<dbReference type="PANTHER" id="PTHR46060">
    <property type="entry name" value="MARINER MOS1 TRANSPOSASE-LIKE PROTEIN"/>
    <property type="match status" value="1"/>
</dbReference>
<dbReference type="PANTHER" id="PTHR46060:SF2">
    <property type="entry name" value="HISTONE-LYSINE N-METHYLTRANSFERASE SETMAR"/>
    <property type="match status" value="1"/>
</dbReference>
<dbReference type="GO" id="GO:0015074">
    <property type="term" value="P:DNA integration"/>
    <property type="evidence" value="ECO:0007669"/>
    <property type="project" value="TreeGrafter"/>
</dbReference>
<dbReference type="GO" id="GO:0031297">
    <property type="term" value="P:replication fork processing"/>
    <property type="evidence" value="ECO:0007669"/>
    <property type="project" value="TreeGrafter"/>
</dbReference>
<accession>A0A8R1I8H2</accession>
<dbReference type="GO" id="GO:0035861">
    <property type="term" value="C:site of double-strand break"/>
    <property type="evidence" value="ECO:0007669"/>
    <property type="project" value="TreeGrafter"/>
</dbReference>
<dbReference type="Gene3D" id="3.30.420.10">
    <property type="entry name" value="Ribonuclease H-like superfamily/Ribonuclease H"/>
    <property type="match status" value="1"/>
</dbReference>
<reference evidence="2" key="1">
    <citation type="submission" date="2010-08" db="EMBL/GenBank/DDBJ databases">
        <authorList>
            <consortium name="Caenorhabditis japonica Sequencing Consortium"/>
            <person name="Wilson R.K."/>
        </authorList>
    </citation>
    <scope>NUCLEOTIDE SEQUENCE [LARGE SCALE GENOMIC DNA]</scope>
    <source>
        <strain evidence="2">DF5081</strain>
    </source>
</reference>
<dbReference type="GO" id="GO:0003690">
    <property type="term" value="F:double-stranded DNA binding"/>
    <property type="evidence" value="ECO:0007669"/>
    <property type="project" value="TreeGrafter"/>
</dbReference>
<keyword evidence="2" id="KW-1185">Reference proteome</keyword>
<dbReference type="GO" id="GO:0000014">
    <property type="term" value="F:single-stranded DNA endodeoxyribonuclease activity"/>
    <property type="evidence" value="ECO:0007669"/>
    <property type="project" value="TreeGrafter"/>
</dbReference>
<organism evidence="1 2">
    <name type="scientific">Caenorhabditis japonica</name>
    <dbReference type="NCBI Taxonomy" id="281687"/>
    <lineage>
        <taxon>Eukaryota</taxon>
        <taxon>Metazoa</taxon>
        <taxon>Ecdysozoa</taxon>
        <taxon>Nematoda</taxon>
        <taxon>Chromadorea</taxon>
        <taxon>Rhabditida</taxon>
        <taxon>Rhabditina</taxon>
        <taxon>Rhabditomorpha</taxon>
        <taxon>Rhabditoidea</taxon>
        <taxon>Rhabditidae</taxon>
        <taxon>Peloderinae</taxon>
        <taxon>Caenorhabditis</taxon>
    </lineage>
</organism>
<dbReference type="GO" id="GO:0044547">
    <property type="term" value="F:DNA topoisomerase binding"/>
    <property type="evidence" value="ECO:0007669"/>
    <property type="project" value="TreeGrafter"/>
</dbReference>
<dbReference type="GO" id="GO:0006303">
    <property type="term" value="P:double-strand break repair via nonhomologous end joining"/>
    <property type="evidence" value="ECO:0007669"/>
    <property type="project" value="TreeGrafter"/>
</dbReference>
<dbReference type="InterPro" id="IPR036397">
    <property type="entry name" value="RNaseH_sf"/>
</dbReference>
<dbReference type="GO" id="GO:0003697">
    <property type="term" value="F:single-stranded DNA binding"/>
    <property type="evidence" value="ECO:0007669"/>
    <property type="project" value="TreeGrafter"/>
</dbReference>
<evidence type="ECO:0000313" key="1">
    <source>
        <dbReference type="EnsemblMetazoa" id="CJA19705.1"/>
    </source>
</evidence>
<dbReference type="GO" id="GO:0000729">
    <property type="term" value="P:DNA double-strand break processing"/>
    <property type="evidence" value="ECO:0007669"/>
    <property type="project" value="TreeGrafter"/>
</dbReference>
<dbReference type="InterPro" id="IPR052709">
    <property type="entry name" value="Transposase-MT_Hybrid"/>
</dbReference>
<dbReference type="GO" id="GO:0042800">
    <property type="term" value="F:histone H3K4 methyltransferase activity"/>
    <property type="evidence" value="ECO:0007669"/>
    <property type="project" value="TreeGrafter"/>
</dbReference>
<reference evidence="1" key="2">
    <citation type="submission" date="2022-06" db="UniProtKB">
        <authorList>
            <consortium name="EnsemblMetazoa"/>
        </authorList>
    </citation>
    <scope>IDENTIFICATION</scope>
    <source>
        <strain evidence="1">DF5081</strain>
    </source>
</reference>
<dbReference type="InterPro" id="IPR001888">
    <property type="entry name" value="Transposase_1"/>
</dbReference>
<evidence type="ECO:0008006" key="3">
    <source>
        <dbReference type="Google" id="ProtNLM"/>
    </source>
</evidence>
<evidence type="ECO:0000313" key="2">
    <source>
        <dbReference type="Proteomes" id="UP000005237"/>
    </source>
</evidence>
<dbReference type="Pfam" id="PF01359">
    <property type="entry name" value="Transposase_1"/>
    <property type="match status" value="1"/>
</dbReference>
<dbReference type="GO" id="GO:0005634">
    <property type="term" value="C:nucleus"/>
    <property type="evidence" value="ECO:0007669"/>
    <property type="project" value="TreeGrafter"/>
</dbReference>
<dbReference type="GO" id="GO:0044774">
    <property type="term" value="P:mitotic DNA integrity checkpoint signaling"/>
    <property type="evidence" value="ECO:0007669"/>
    <property type="project" value="TreeGrafter"/>
</dbReference>
<dbReference type="GO" id="GO:0046975">
    <property type="term" value="F:histone H3K36 methyltransferase activity"/>
    <property type="evidence" value="ECO:0007669"/>
    <property type="project" value="TreeGrafter"/>
</dbReference>